<dbReference type="Pfam" id="PF02518">
    <property type="entry name" value="HATPase_c"/>
    <property type="match status" value="1"/>
</dbReference>
<dbReference type="SMART" id="SM00304">
    <property type="entry name" value="HAMP"/>
    <property type="match status" value="1"/>
</dbReference>
<dbReference type="Gene3D" id="3.30.565.10">
    <property type="entry name" value="Histidine kinase-like ATPase, C-terminal domain"/>
    <property type="match status" value="1"/>
</dbReference>
<dbReference type="SUPFAM" id="SSF55874">
    <property type="entry name" value="ATPase domain of HSP90 chaperone/DNA topoisomerase II/histidine kinase"/>
    <property type="match status" value="1"/>
</dbReference>
<dbReference type="Pfam" id="PF00672">
    <property type="entry name" value="HAMP"/>
    <property type="match status" value="1"/>
</dbReference>
<dbReference type="PANTHER" id="PTHR34220">
    <property type="entry name" value="SENSOR HISTIDINE KINASE YPDA"/>
    <property type="match status" value="1"/>
</dbReference>
<name>A0ABX1YF20_9BACL</name>
<keyword evidence="7" id="KW-0418">Kinase</keyword>
<keyword evidence="2" id="KW-1003">Cell membrane</keyword>
<keyword evidence="9 12" id="KW-1133">Transmembrane helix</keyword>
<feature type="domain" description="HAMP" evidence="13">
    <location>
        <begin position="320"/>
        <end position="372"/>
    </location>
</feature>
<proteinExistence type="predicted"/>
<evidence type="ECO:0000256" key="11">
    <source>
        <dbReference type="ARBA" id="ARBA00023136"/>
    </source>
</evidence>
<evidence type="ECO:0000256" key="2">
    <source>
        <dbReference type="ARBA" id="ARBA00022475"/>
    </source>
</evidence>
<dbReference type="EMBL" id="WHOB01000019">
    <property type="protein sequence ID" value="NOU78485.1"/>
    <property type="molecule type" value="Genomic_DNA"/>
</dbReference>
<dbReference type="InterPro" id="IPR003594">
    <property type="entry name" value="HATPase_dom"/>
</dbReference>
<evidence type="ECO:0000256" key="10">
    <source>
        <dbReference type="ARBA" id="ARBA00023012"/>
    </source>
</evidence>
<keyword evidence="3" id="KW-0597">Phosphoprotein</keyword>
<keyword evidence="8" id="KW-0067">ATP-binding</keyword>
<organism evidence="14 15">
    <name type="scientific">Paenibacillus phytohabitans</name>
    <dbReference type="NCBI Taxonomy" id="2654978"/>
    <lineage>
        <taxon>Bacteria</taxon>
        <taxon>Bacillati</taxon>
        <taxon>Bacillota</taxon>
        <taxon>Bacilli</taxon>
        <taxon>Bacillales</taxon>
        <taxon>Paenibacillaceae</taxon>
        <taxon>Paenibacillus</taxon>
    </lineage>
</organism>
<keyword evidence="6" id="KW-0547">Nucleotide-binding</keyword>
<dbReference type="SUPFAM" id="SSF158472">
    <property type="entry name" value="HAMP domain-like"/>
    <property type="match status" value="1"/>
</dbReference>
<keyword evidence="15" id="KW-1185">Reference proteome</keyword>
<evidence type="ECO:0000256" key="8">
    <source>
        <dbReference type="ARBA" id="ARBA00022840"/>
    </source>
</evidence>
<comment type="caution">
    <text evidence="14">The sequence shown here is derived from an EMBL/GenBank/DDBJ whole genome shotgun (WGS) entry which is preliminary data.</text>
</comment>
<dbReference type="CDD" id="cd06225">
    <property type="entry name" value="HAMP"/>
    <property type="match status" value="1"/>
</dbReference>
<evidence type="ECO:0000313" key="15">
    <source>
        <dbReference type="Proteomes" id="UP000596857"/>
    </source>
</evidence>
<dbReference type="InterPro" id="IPR003660">
    <property type="entry name" value="HAMP_dom"/>
</dbReference>
<keyword evidence="10" id="KW-0902">Two-component regulatory system</keyword>
<dbReference type="InterPro" id="IPR036890">
    <property type="entry name" value="HATPase_C_sf"/>
</dbReference>
<evidence type="ECO:0000256" key="3">
    <source>
        <dbReference type="ARBA" id="ARBA00022553"/>
    </source>
</evidence>
<dbReference type="Pfam" id="PF06580">
    <property type="entry name" value="His_kinase"/>
    <property type="match status" value="1"/>
</dbReference>
<evidence type="ECO:0000256" key="12">
    <source>
        <dbReference type="SAM" id="Phobius"/>
    </source>
</evidence>
<keyword evidence="11 12" id="KW-0472">Membrane</keyword>
<sequence length="614" mass="68677">MLCWSGYPEFGEAVRMPFRKGSNQSIYVPLRTKFIVLFCLLITVPFLVIGTISYKKYTAGVERSTVELSNQVVSQININLEHYIKELDRLTLTPLYDEDMMQILRKHSGSGSANTYLTTDETLKMNLFISSLAFDRGEIESILVFTNDGGIFSNLDQSVRKRWDRSMADWMEAVEQEDGGLAILPPHAAAYYTEAKQGIISVARVIREPYTNDMLGIVKVDLTARGFGSIVSTVRSSGSGLLQITGKNQVMLYSGPDGLPDSSESYITASAHSSYTGLKVTSLIPRTQLREDARELTNSTLIVSIVALMAAYAAAILLSNRLIKPIAHLQSKMRQVKRGLFLERATVTTSDEIGQLTEGFNTMIGEIDRLVKEVYETRLKEREAELLALQSQIHPHFLYNTLEMVNMLALQGNTRELSGVVTSLGKLLRYTVGHQEQMVYVLDEVRFVEAYLRIQGMRLGDKLQAVIHIDSSFDYCVVPKLILQPLIENVIEHAMGQDTLQLALTASVEEEDLVLSVKDDGLGITGERMQELEEQLYVNKSRPATETEQGGFGRIQKGFALRNVHQRLRLLYGEPYGLTLDHTAERGVTVSLRLPMNWEAMNNAGPAGDRQEET</sequence>
<evidence type="ECO:0000256" key="4">
    <source>
        <dbReference type="ARBA" id="ARBA00022679"/>
    </source>
</evidence>
<accession>A0ABX1YF20</accession>
<dbReference type="PROSITE" id="PS50885">
    <property type="entry name" value="HAMP"/>
    <property type="match status" value="1"/>
</dbReference>
<evidence type="ECO:0000256" key="5">
    <source>
        <dbReference type="ARBA" id="ARBA00022692"/>
    </source>
</evidence>
<dbReference type="InterPro" id="IPR050640">
    <property type="entry name" value="Bact_2-comp_sensor_kinase"/>
</dbReference>
<evidence type="ECO:0000256" key="1">
    <source>
        <dbReference type="ARBA" id="ARBA00004651"/>
    </source>
</evidence>
<dbReference type="Proteomes" id="UP000596857">
    <property type="component" value="Unassembled WGS sequence"/>
</dbReference>
<keyword evidence="4" id="KW-0808">Transferase</keyword>
<dbReference type="PANTHER" id="PTHR34220:SF11">
    <property type="entry name" value="SENSOR PROTEIN KINASE HPTS"/>
    <property type="match status" value="1"/>
</dbReference>
<reference evidence="14 15" key="1">
    <citation type="submission" date="2019-10" db="EMBL/GenBank/DDBJ databases">
        <title>Description of Paenibacillus terricola sp. nov.</title>
        <authorList>
            <person name="Carlier A."/>
            <person name="Qi S."/>
        </authorList>
    </citation>
    <scope>NUCLEOTIDE SEQUENCE [LARGE SCALE GENOMIC DNA]</scope>
    <source>
        <strain evidence="14 15">LMG 31459</strain>
    </source>
</reference>
<evidence type="ECO:0000256" key="9">
    <source>
        <dbReference type="ARBA" id="ARBA00022989"/>
    </source>
</evidence>
<protein>
    <submittedName>
        <fullName evidence="14">HAMP domain-containing protein</fullName>
    </submittedName>
</protein>
<comment type="subcellular location">
    <subcellularLocation>
        <location evidence="1">Cell membrane</location>
        <topology evidence="1">Multi-pass membrane protein</topology>
    </subcellularLocation>
</comment>
<evidence type="ECO:0000313" key="14">
    <source>
        <dbReference type="EMBL" id="NOU78485.1"/>
    </source>
</evidence>
<feature type="transmembrane region" description="Helical" evidence="12">
    <location>
        <begin position="34"/>
        <end position="54"/>
    </location>
</feature>
<gene>
    <name evidence="14" type="ORF">GC101_06275</name>
</gene>
<evidence type="ECO:0000259" key="13">
    <source>
        <dbReference type="PROSITE" id="PS50885"/>
    </source>
</evidence>
<feature type="transmembrane region" description="Helical" evidence="12">
    <location>
        <begin position="296"/>
        <end position="318"/>
    </location>
</feature>
<dbReference type="InterPro" id="IPR010559">
    <property type="entry name" value="Sig_transdc_His_kin_internal"/>
</dbReference>
<evidence type="ECO:0000256" key="6">
    <source>
        <dbReference type="ARBA" id="ARBA00022741"/>
    </source>
</evidence>
<evidence type="ECO:0000256" key="7">
    <source>
        <dbReference type="ARBA" id="ARBA00022777"/>
    </source>
</evidence>
<keyword evidence="5 12" id="KW-0812">Transmembrane</keyword>
<dbReference type="Gene3D" id="6.10.340.10">
    <property type="match status" value="1"/>
</dbReference>